<name>A0ABV2K0B4_9GAMM</name>
<comment type="caution">
    <text evidence="1">The sequence shown here is derived from an EMBL/GenBank/DDBJ whole genome shotgun (WGS) entry which is preliminary data.</text>
</comment>
<dbReference type="RefSeq" id="WP_354014874.1">
    <property type="nucleotide sequence ID" value="NZ_JBEPMU010000005.1"/>
</dbReference>
<dbReference type="EMBL" id="JBEPMU010000005">
    <property type="protein sequence ID" value="MET3653483.1"/>
    <property type="molecule type" value="Genomic_DNA"/>
</dbReference>
<keyword evidence="2" id="KW-1185">Reference proteome</keyword>
<evidence type="ECO:0000313" key="2">
    <source>
        <dbReference type="Proteomes" id="UP001549184"/>
    </source>
</evidence>
<proteinExistence type="predicted"/>
<sequence length="70" mass="7740">MPRTNIIVIVDDRGEVAAVDAWFVKWRSALSHVSEDFGWSCCMHIWQLEGPAEALAELPPSIVAGGEWTS</sequence>
<gene>
    <name evidence="1" type="ORF">ABIC75_003220</name>
</gene>
<accession>A0ABV2K0B4</accession>
<evidence type="ECO:0000313" key="1">
    <source>
        <dbReference type="EMBL" id="MET3653483.1"/>
    </source>
</evidence>
<reference evidence="1 2" key="1">
    <citation type="submission" date="2024-06" db="EMBL/GenBank/DDBJ databases">
        <title>Sorghum-associated microbial communities from plants grown in Nebraska, USA.</title>
        <authorList>
            <person name="Schachtman D."/>
        </authorList>
    </citation>
    <scope>NUCLEOTIDE SEQUENCE [LARGE SCALE GENOMIC DNA]</scope>
    <source>
        <strain evidence="1 2">1073</strain>
    </source>
</reference>
<organism evidence="1 2">
    <name type="scientific">Dyella japonica</name>
    <dbReference type="NCBI Taxonomy" id="231455"/>
    <lineage>
        <taxon>Bacteria</taxon>
        <taxon>Pseudomonadati</taxon>
        <taxon>Pseudomonadota</taxon>
        <taxon>Gammaproteobacteria</taxon>
        <taxon>Lysobacterales</taxon>
        <taxon>Rhodanobacteraceae</taxon>
        <taxon>Dyella</taxon>
    </lineage>
</organism>
<dbReference type="Proteomes" id="UP001549184">
    <property type="component" value="Unassembled WGS sequence"/>
</dbReference>
<protein>
    <submittedName>
        <fullName evidence="1">Uncharacterized protein</fullName>
    </submittedName>
</protein>